<protein>
    <submittedName>
        <fullName evidence="2">Small integral membrane protein 3</fullName>
    </submittedName>
</protein>
<dbReference type="InterPro" id="IPR035275">
    <property type="entry name" value="Smim3"/>
</dbReference>
<proteinExistence type="predicted"/>
<name>A0A8D2PGH2_ZOSLA</name>
<dbReference type="Ensembl" id="ENSZLMT00000014502.1">
    <property type="protein sequence ID" value="ENSZLMP00000014106.1"/>
    <property type="gene ID" value="ENSZLMG00000009834.1"/>
</dbReference>
<feature type="transmembrane region" description="Helical" evidence="1">
    <location>
        <begin position="15"/>
        <end position="43"/>
    </location>
</feature>
<reference evidence="2" key="1">
    <citation type="submission" date="2025-08" db="UniProtKB">
        <authorList>
            <consortium name="Ensembl"/>
        </authorList>
    </citation>
    <scope>IDENTIFICATION</scope>
</reference>
<dbReference type="Pfam" id="PF17307">
    <property type="entry name" value="Smim3"/>
    <property type="match status" value="1"/>
</dbReference>
<evidence type="ECO:0000313" key="2">
    <source>
        <dbReference type="Ensembl" id="ENSZLMP00000014106.1"/>
    </source>
</evidence>
<dbReference type="AlphaFoldDB" id="A0A8D2PGH2"/>
<organism evidence="2 3">
    <name type="scientific">Zosterops lateralis melanops</name>
    <dbReference type="NCBI Taxonomy" id="1220523"/>
    <lineage>
        <taxon>Eukaryota</taxon>
        <taxon>Metazoa</taxon>
        <taxon>Chordata</taxon>
        <taxon>Craniata</taxon>
        <taxon>Vertebrata</taxon>
        <taxon>Euteleostomi</taxon>
        <taxon>Archelosauria</taxon>
        <taxon>Archosauria</taxon>
        <taxon>Dinosauria</taxon>
        <taxon>Saurischia</taxon>
        <taxon>Theropoda</taxon>
        <taxon>Coelurosauria</taxon>
        <taxon>Aves</taxon>
        <taxon>Neognathae</taxon>
        <taxon>Neoaves</taxon>
        <taxon>Telluraves</taxon>
        <taxon>Australaves</taxon>
        <taxon>Passeriformes</taxon>
        <taxon>Sylvioidea</taxon>
        <taxon>Zosteropidae</taxon>
        <taxon>Zosterops</taxon>
    </lineage>
</organism>
<dbReference type="PANTHER" id="PTHR37859:SF1">
    <property type="entry name" value="SMALL INTEGRAL MEMBRANE PROTEIN 3"/>
    <property type="match status" value="1"/>
</dbReference>
<reference evidence="2" key="2">
    <citation type="submission" date="2025-09" db="UniProtKB">
        <authorList>
            <consortium name="Ensembl"/>
        </authorList>
    </citation>
    <scope>IDENTIFICATION</scope>
</reference>
<sequence>MIHRSTDLPKHILDIWVIVLIILATILIMTALVLCPATAVIIYRIRTHPTCNGIV</sequence>
<accession>A0A8D2PGH2</accession>
<evidence type="ECO:0000313" key="3">
    <source>
        <dbReference type="Proteomes" id="UP000694401"/>
    </source>
</evidence>
<keyword evidence="1" id="KW-0812">Transmembrane</keyword>
<dbReference type="PANTHER" id="PTHR37859">
    <property type="entry name" value="SMALL INTEGRAL MEMBRANE PROTEIN 3"/>
    <property type="match status" value="1"/>
</dbReference>
<keyword evidence="3" id="KW-1185">Reference proteome</keyword>
<keyword evidence="1" id="KW-0472">Membrane</keyword>
<evidence type="ECO:0000256" key="1">
    <source>
        <dbReference type="SAM" id="Phobius"/>
    </source>
</evidence>
<dbReference type="Proteomes" id="UP000694401">
    <property type="component" value="Unassembled WGS sequence"/>
</dbReference>
<keyword evidence="1" id="KW-1133">Transmembrane helix</keyword>